<organism evidence="1 2">
    <name type="scientific">Pseudoneurospora amorphoporcata</name>
    <dbReference type="NCBI Taxonomy" id="241081"/>
    <lineage>
        <taxon>Eukaryota</taxon>
        <taxon>Fungi</taxon>
        <taxon>Dikarya</taxon>
        <taxon>Ascomycota</taxon>
        <taxon>Pezizomycotina</taxon>
        <taxon>Sordariomycetes</taxon>
        <taxon>Sordariomycetidae</taxon>
        <taxon>Sordariales</taxon>
        <taxon>Sordariaceae</taxon>
        <taxon>Pseudoneurospora</taxon>
    </lineage>
</organism>
<name>A0AAN6NNH1_9PEZI</name>
<evidence type="ECO:0000313" key="1">
    <source>
        <dbReference type="EMBL" id="KAK3947288.1"/>
    </source>
</evidence>
<evidence type="ECO:0000313" key="2">
    <source>
        <dbReference type="Proteomes" id="UP001303222"/>
    </source>
</evidence>
<sequence length="75" mass="8799">PTAPWPTDEKQKQIGLFQYISLTSDVEGFLTYFLGHVMGWTENEMAKYASILRREYKEGKIHANIKWRVVRAQKP</sequence>
<gene>
    <name evidence="1" type="ORF">QBC32DRAFT_184464</name>
</gene>
<protein>
    <submittedName>
        <fullName evidence="1">Uncharacterized protein</fullName>
    </submittedName>
</protein>
<dbReference type="Proteomes" id="UP001303222">
    <property type="component" value="Unassembled WGS sequence"/>
</dbReference>
<comment type="caution">
    <text evidence="1">The sequence shown here is derived from an EMBL/GenBank/DDBJ whole genome shotgun (WGS) entry which is preliminary data.</text>
</comment>
<accession>A0AAN6NNH1</accession>
<dbReference type="EMBL" id="MU859376">
    <property type="protein sequence ID" value="KAK3947288.1"/>
    <property type="molecule type" value="Genomic_DNA"/>
</dbReference>
<reference evidence="1" key="1">
    <citation type="journal article" date="2023" name="Mol. Phylogenet. Evol.">
        <title>Genome-scale phylogeny and comparative genomics of the fungal order Sordariales.</title>
        <authorList>
            <person name="Hensen N."/>
            <person name="Bonometti L."/>
            <person name="Westerberg I."/>
            <person name="Brannstrom I.O."/>
            <person name="Guillou S."/>
            <person name="Cros-Aarteil S."/>
            <person name="Calhoun S."/>
            <person name="Haridas S."/>
            <person name="Kuo A."/>
            <person name="Mondo S."/>
            <person name="Pangilinan J."/>
            <person name="Riley R."/>
            <person name="LaButti K."/>
            <person name="Andreopoulos B."/>
            <person name="Lipzen A."/>
            <person name="Chen C."/>
            <person name="Yan M."/>
            <person name="Daum C."/>
            <person name="Ng V."/>
            <person name="Clum A."/>
            <person name="Steindorff A."/>
            <person name="Ohm R.A."/>
            <person name="Martin F."/>
            <person name="Silar P."/>
            <person name="Natvig D.O."/>
            <person name="Lalanne C."/>
            <person name="Gautier V."/>
            <person name="Ament-Velasquez S.L."/>
            <person name="Kruys A."/>
            <person name="Hutchinson M.I."/>
            <person name="Powell A.J."/>
            <person name="Barry K."/>
            <person name="Miller A.N."/>
            <person name="Grigoriev I.V."/>
            <person name="Debuchy R."/>
            <person name="Gladieux P."/>
            <person name="Hiltunen Thoren M."/>
            <person name="Johannesson H."/>
        </authorList>
    </citation>
    <scope>NUCLEOTIDE SEQUENCE</scope>
    <source>
        <strain evidence="1">CBS 626.80</strain>
    </source>
</reference>
<feature type="non-terminal residue" evidence="1">
    <location>
        <position position="75"/>
    </location>
</feature>
<feature type="non-terminal residue" evidence="1">
    <location>
        <position position="1"/>
    </location>
</feature>
<keyword evidence="2" id="KW-1185">Reference proteome</keyword>
<reference evidence="1" key="2">
    <citation type="submission" date="2023-06" db="EMBL/GenBank/DDBJ databases">
        <authorList>
            <consortium name="Lawrence Berkeley National Laboratory"/>
            <person name="Mondo S.J."/>
            <person name="Hensen N."/>
            <person name="Bonometti L."/>
            <person name="Westerberg I."/>
            <person name="Brannstrom I.O."/>
            <person name="Guillou S."/>
            <person name="Cros-Aarteil S."/>
            <person name="Calhoun S."/>
            <person name="Haridas S."/>
            <person name="Kuo A."/>
            <person name="Pangilinan J."/>
            <person name="Riley R."/>
            <person name="Labutti K."/>
            <person name="Andreopoulos B."/>
            <person name="Lipzen A."/>
            <person name="Chen C."/>
            <person name="Yanf M."/>
            <person name="Daum C."/>
            <person name="Ng V."/>
            <person name="Clum A."/>
            <person name="Steindorff A."/>
            <person name="Ohm R."/>
            <person name="Martin F."/>
            <person name="Silar P."/>
            <person name="Natvig D."/>
            <person name="Lalanne C."/>
            <person name="Gautier V."/>
            <person name="Ament-Velasquez S.L."/>
            <person name="Kruys A."/>
            <person name="Hutchinson M.I."/>
            <person name="Powell A.J."/>
            <person name="Barry K."/>
            <person name="Miller A.N."/>
            <person name="Grigoriev I.V."/>
            <person name="Debuchy R."/>
            <person name="Gladieux P."/>
            <person name="Thoren M.H."/>
            <person name="Johannesson H."/>
        </authorList>
    </citation>
    <scope>NUCLEOTIDE SEQUENCE</scope>
    <source>
        <strain evidence="1">CBS 626.80</strain>
    </source>
</reference>
<dbReference type="AlphaFoldDB" id="A0AAN6NNH1"/>
<proteinExistence type="predicted"/>